<name>A0A2W5THX2_9BACT</name>
<dbReference type="EMBL" id="QFQP01000007">
    <property type="protein sequence ID" value="PZR14382.1"/>
    <property type="molecule type" value="Genomic_DNA"/>
</dbReference>
<feature type="transmembrane region" description="Helical" evidence="1">
    <location>
        <begin position="20"/>
        <end position="37"/>
    </location>
</feature>
<dbReference type="Proteomes" id="UP000249061">
    <property type="component" value="Unassembled WGS sequence"/>
</dbReference>
<dbReference type="GO" id="GO:0140359">
    <property type="term" value="F:ABC-type transporter activity"/>
    <property type="evidence" value="ECO:0007669"/>
    <property type="project" value="InterPro"/>
</dbReference>
<evidence type="ECO:0000313" key="3">
    <source>
        <dbReference type="Proteomes" id="UP000249061"/>
    </source>
</evidence>
<feature type="transmembrane region" description="Helical" evidence="1">
    <location>
        <begin position="71"/>
        <end position="96"/>
    </location>
</feature>
<protein>
    <submittedName>
        <fullName evidence="2">Uncharacterized protein</fullName>
    </submittedName>
</protein>
<evidence type="ECO:0000256" key="1">
    <source>
        <dbReference type="SAM" id="Phobius"/>
    </source>
</evidence>
<proteinExistence type="predicted"/>
<evidence type="ECO:0000313" key="2">
    <source>
        <dbReference type="EMBL" id="PZR14382.1"/>
    </source>
</evidence>
<feature type="transmembrane region" description="Helical" evidence="1">
    <location>
        <begin position="254"/>
        <end position="273"/>
    </location>
</feature>
<dbReference type="GO" id="GO:0005886">
    <property type="term" value="C:plasma membrane"/>
    <property type="evidence" value="ECO:0007669"/>
    <property type="project" value="UniProtKB-SubCell"/>
</dbReference>
<accession>A0A2W5THX2</accession>
<feature type="transmembrane region" description="Helical" evidence="1">
    <location>
        <begin position="179"/>
        <end position="201"/>
    </location>
</feature>
<comment type="caution">
    <text evidence="2">The sequence shown here is derived from an EMBL/GenBank/DDBJ whole genome shotgun (WGS) entry which is preliminary data.</text>
</comment>
<feature type="transmembrane region" description="Helical" evidence="1">
    <location>
        <begin position="116"/>
        <end position="139"/>
    </location>
</feature>
<dbReference type="Pfam" id="PF12679">
    <property type="entry name" value="ABC2_membrane_2"/>
    <property type="match status" value="1"/>
</dbReference>
<keyword evidence="1" id="KW-0812">Transmembrane</keyword>
<reference evidence="2 3" key="1">
    <citation type="submission" date="2017-08" db="EMBL/GenBank/DDBJ databases">
        <title>Infants hospitalized years apart are colonized by the same room-sourced microbial strains.</title>
        <authorList>
            <person name="Brooks B."/>
            <person name="Olm M.R."/>
            <person name="Firek B.A."/>
            <person name="Baker R."/>
            <person name="Thomas B.C."/>
            <person name="Morowitz M.J."/>
            <person name="Banfield J.F."/>
        </authorList>
    </citation>
    <scope>NUCLEOTIDE SEQUENCE [LARGE SCALE GENOMIC DNA]</scope>
    <source>
        <strain evidence="2">S2_003_000_R2_14</strain>
    </source>
</reference>
<organism evidence="2 3">
    <name type="scientific">Archangium gephyra</name>
    <dbReference type="NCBI Taxonomy" id="48"/>
    <lineage>
        <taxon>Bacteria</taxon>
        <taxon>Pseudomonadati</taxon>
        <taxon>Myxococcota</taxon>
        <taxon>Myxococcia</taxon>
        <taxon>Myxococcales</taxon>
        <taxon>Cystobacterineae</taxon>
        <taxon>Archangiaceae</taxon>
        <taxon>Archangium</taxon>
    </lineage>
</organism>
<keyword evidence="1" id="KW-1133">Transmembrane helix</keyword>
<keyword evidence="1" id="KW-0472">Membrane</keyword>
<dbReference type="AlphaFoldDB" id="A0A2W5THX2"/>
<sequence>MRQLFRVALDLLIEAARRKWFIALFGAITLVLLILGFSLQLDVIDGAIAGSKLFGNLLFDDIVSADRAMNSVYLAAAYASFYGGAFFLAIACSDFAPELLAPGRIEHLLSLPISRWQLLFGTFVGVITLAALGVLYGAGGLTVLLGVKTGVWNWSLLLGAGIGWCGFVALYAVMLSVNFFVRSAALSGALGVATLILGVFASFRESLAVTIEPGFGRELFKFVMLPFPRFATLATASAHLAASEPVDAATLARLLVGCLIFSVALLSLATWRFERRDF</sequence>
<feature type="transmembrane region" description="Helical" evidence="1">
    <location>
        <begin position="151"/>
        <end position="173"/>
    </location>
</feature>
<gene>
    <name evidence="2" type="ORF">DI536_09985</name>
</gene>